<dbReference type="Proteomes" id="UP000827092">
    <property type="component" value="Unassembled WGS sequence"/>
</dbReference>
<accession>A0AAV6UPF7</accession>
<gene>
    <name evidence="1" type="ORF">JTE90_005423</name>
</gene>
<evidence type="ECO:0000313" key="1">
    <source>
        <dbReference type="EMBL" id="KAG8186070.1"/>
    </source>
</evidence>
<keyword evidence="2" id="KW-1185">Reference proteome</keyword>
<sequence>MLFSSKDQKQSLIRRRLLVRRYTQRLLFQVSLSSSTVKCAPCFVALSKDFFTKLVFLAYISSQCRPFCLVASYS</sequence>
<dbReference type="AlphaFoldDB" id="A0AAV6UPF7"/>
<comment type="caution">
    <text evidence="1">The sequence shown here is derived from an EMBL/GenBank/DDBJ whole genome shotgun (WGS) entry which is preliminary data.</text>
</comment>
<evidence type="ECO:0000313" key="2">
    <source>
        <dbReference type="Proteomes" id="UP000827092"/>
    </source>
</evidence>
<reference evidence="1 2" key="1">
    <citation type="journal article" date="2022" name="Nat. Ecol. Evol.">
        <title>A masculinizing supergene underlies an exaggerated male reproductive morph in a spider.</title>
        <authorList>
            <person name="Hendrickx F."/>
            <person name="De Corte Z."/>
            <person name="Sonet G."/>
            <person name="Van Belleghem S.M."/>
            <person name="Kostlbacher S."/>
            <person name="Vangestel C."/>
        </authorList>
    </citation>
    <scope>NUCLEOTIDE SEQUENCE [LARGE SCALE GENOMIC DNA]</scope>
    <source>
        <strain evidence="1">W744_W776</strain>
    </source>
</reference>
<name>A0AAV6UPF7_9ARAC</name>
<organism evidence="1 2">
    <name type="scientific">Oedothorax gibbosus</name>
    <dbReference type="NCBI Taxonomy" id="931172"/>
    <lineage>
        <taxon>Eukaryota</taxon>
        <taxon>Metazoa</taxon>
        <taxon>Ecdysozoa</taxon>
        <taxon>Arthropoda</taxon>
        <taxon>Chelicerata</taxon>
        <taxon>Arachnida</taxon>
        <taxon>Araneae</taxon>
        <taxon>Araneomorphae</taxon>
        <taxon>Entelegynae</taxon>
        <taxon>Araneoidea</taxon>
        <taxon>Linyphiidae</taxon>
        <taxon>Erigoninae</taxon>
        <taxon>Oedothorax</taxon>
    </lineage>
</organism>
<protein>
    <submittedName>
        <fullName evidence="1">Uncharacterized protein</fullName>
    </submittedName>
</protein>
<proteinExistence type="predicted"/>
<dbReference type="EMBL" id="JAFNEN010000314">
    <property type="protein sequence ID" value="KAG8186070.1"/>
    <property type="molecule type" value="Genomic_DNA"/>
</dbReference>